<dbReference type="Gene3D" id="3.30.410.40">
    <property type="match status" value="1"/>
</dbReference>
<evidence type="ECO:0000256" key="3">
    <source>
        <dbReference type="ARBA" id="ARBA00022827"/>
    </source>
</evidence>
<dbReference type="Gene3D" id="3.50.50.60">
    <property type="entry name" value="FAD/NAD(P)-binding domain"/>
    <property type="match status" value="2"/>
</dbReference>
<evidence type="ECO:0000256" key="4">
    <source>
        <dbReference type="ARBA" id="ARBA00023002"/>
    </source>
</evidence>
<reference evidence="6" key="1">
    <citation type="submission" date="2024-07" db="EMBL/GenBank/DDBJ databases">
        <authorList>
            <person name="Yu S.T."/>
        </authorList>
    </citation>
    <scope>NUCLEOTIDE SEQUENCE</scope>
    <source>
        <strain evidence="6">R39</strain>
    </source>
</reference>
<dbReference type="PROSITE" id="PS00624">
    <property type="entry name" value="GMC_OXRED_2"/>
    <property type="match status" value="1"/>
</dbReference>
<dbReference type="AlphaFoldDB" id="A0AB39R384"/>
<dbReference type="InterPro" id="IPR036188">
    <property type="entry name" value="FAD/NAD-bd_sf"/>
</dbReference>
<dbReference type="InterPro" id="IPR003953">
    <property type="entry name" value="FAD-dep_OxRdtase_2_FAD-bd"/>
</dbReference>
<name>A0AB39R384_9ACTN</name>
<keyword evidence="3" id="KW-0274">FAD</keyword>
<evidence type="ECO:0000313" key="6">
    <source>
        <dbReference type="EMBL" id="XDQ49329.1"/>
    </source>
</evidence>
<keyword evidence="2" id="KW-0285">Flavoprotein</keyword>
<keyword evidence="4" id="KW-0560">Oxidoreductase</keyword>
<dbReference type="Pfam" id="PF00732">
    <property type="entry name" value="GMC_oxred_N"/>
    <property type="match status" value="1"/>
</dbReference>
<gene>
    <name evidence="6" type="ORF">AB5J52_47755</name>
</gene>
<dbReference type="PANTHER" id="PTHR46056">
    <property type="entry name" value="LONG-CHAIN-ALCOHOL OXIDASE"/>
    <property type="match status" value="1"/>
</dbReference>
<protein>
    <submittedName>
        <fullName evidence="6">GMC family oxidoreductase N-terminal domain-containing protein</fullName>
    </submittedName>
</protein>
<dbReference type="Pfam" id="PF05199">
    <property type="entry name" value="GMC_oxred_C"/>
    <property type="match status" value="1"/>
</dbReference>
<dbReference type="InterPro" id="IPR007867">
    <property type="entry name" value="GMC_OxRtase_C"/>
</dbReference>
<dbReference type="GO" id="GO:0050660">
    <property type="term" value="F:flavin adenine dinucleotide binding"/>
    <property type="evidence" value="ECO:0007669"/>
    <property type="project" value="InterPro"/>
</dbReference>
<evidence type="ECO:0000256" key="2">
    <source>
        <dbReference type="ARBA" id="ARBA00022630"/>
    </source>
</evidence>
<evidence type="ECO:0000259" key="5">
    <source>
        <dbReference type="PROSITE" id="PS00624"/>
    </source>
</evidence>
<dbReference type="PANTHER" id="PTHR46056:SF12">
    <property type="entry name" value="LONG-CHAIN-ALCOHOL OXIDASE"/>
    <property type="match status" value="1"/>
</dbReference>
<dbReference type="SUPFAM" id="SSF51905">
    <property type="entry name" value="FAD/NAD(P)-binding domain"/>
    <property type="match status" value="1"/>
</dbReference>
<dbReference type="Pfam" id="PF00890">
    <property type="entry name" value="FAD_binding_2"/>
    <property type="match status" value="1"/>
</dbReference>
<proteinExistence type="inferred from homology"/>
<feature type="domain" description="Glucose-methanol-choline oxidoreductase N-terminal" evidence="5">
    <location>
        <begin position="383"/>
        <end position="397"/>
    </location>
</feature>
<comment type="similarity">
    <text evidence="1">Belongs to the GMC oxidoreductase family.</text>
</comment>
<evidence type="ECO:0000256" key="1">
    <source>
        <dbReference type="ARBA" id="ARBA00010790"/>
    </source>
</evidence>
<sequence length="635" mass="66151">MSAQGLVAALLAEDGIGDRDGYGRGHGSGDGGEEEWPARVPGRLDTFLSALPGPVRAAVRAGGTIVDAYAVLHSGRRLAALTPDERETVLASLGARPALLPLLDLLKVPVLLAAATERVPAPSAPAVPDDPPLDCTPSEHWPDRTTADAVVVGSGAGGAVAARTLARAGLDVVVLEEGEHHTTASFGRRTPLDRFTDLYRDGGATAALGNPPLLLPVGRAVGGTTVVNSGTCYRTPDHVLDRWSSRYGFHLADGLAARLDEIERTLRVATQPLDVLGANGLLALDGAARLGWRAGPLRRNAPGCRGSCQCVVGCPTGAKQSVQMSVMPEACALGARIVTGARVRRILVDHDRPGTPRAAGVRVVRADGSELEILSPLVVTAAGALQTPPLLRRSGLGGHPRLGRGLSVHPATSVAGRFPEPVTSWRGVLQSAGIEELHDHGILIEATASPPGMSSFVLPGLGRALRRELDRADRLAVLGAMIADRPSGRVLGRDRTLVRYDLDRRDGDRLMTAVRAMGRVLFAAGAEEVLTGIPRAPRARTLAEFDALLAGTGPRALHLSAFHPAGTAAAGTDPRSAPADPEGRLRGVHGVLVADASVLPGCPEVNPQLTIMAVALAVTESYLDRDLSTRARTEA</sequence>
<dbReference type="EMBL" id="CP163441">
    <property type="protein sequence ID" value="XDQ49329.1"/>
    <property type="molecule type" value="Genomic_DNA"/>
</dbReference>
<dbReference type="GO" id="GO:0016614">
    <property type="term" value="F:oxidoreductase activity, acting on CH-OH group of donors"/>
    <property type="evidence" value="ECO:0007669"/>
    <property type="project" value="InterPro"/>
</dbReference>
<dbReference type="InterPro" id="IPR000172">
    <property type="entry name" value="GMC_OxRdtase_N"/>
</dbReference>
<dbReference type="PRINTS" id="PR00411">
    <property type="entry name" value="PNDRDTASEI"/>
</dbReference>
<accession>A0AB39R384</accession>
<dbReference type="RefSeq" id="WP_369227981.1">
    <property type="nucleotide sequence ID" value="NZ_CP163441.1"/>
</dbReference>
<organism evidence="6">
    <name type="scientific">Streptomyces sp. R39</name>
    <dbReference type="NCBI Taxonomy" id="3238631"/>
    <lineage>
        <taxon>Bacteria</taxon>
        <taxon>Bacillati</taxon>
        <taxon>Actinomycetota</taxon>
        <taxon>Actinomycetes</taxon>
        <taxon>Kitasatosporales</taxon>
        <taxon>Streptomycetaceae</taxon>
        <taxon>Streptomyces</taxon>
    </lineage>
</organism>